<evidence type="ECO:0000259" key="1">
    <source>
        <dbReference type="Pfam" id="PF05686"/>
    </source>
</evidence>
<dbReference type="InterPro" id="IPR006598">
    <property type="entry name" value="CAP10"/>
</dbReference>
<feature type="non-terminal residue" evidence="2">
    <location>
        <position position="1"/>
    </location>
</feature>
<dbReference type="EMBL" id="BARW01016486">
    <property type="protein sequence ID" value="GAI91614.1"/>
    <property type="molecule type" value="Genomic_DNA"/>
</dbReference>
<dbReference type="PANTHER" id="PTHR12203:SF119">
    <property type="entry name" value="GLYCOSYL TRANSFERASE CAP10 DOMAIN-CONTAINING PROTEIN"/>
    <property type="match status" value="1"/>
</dbReference>
<gene>
    <name evidence="2" type="ORF">S12H4_28701</name>
</gene>
<accession>X1UH00</accession>
<proteinExistence type="predicted"/>
<protein>
    <recommendedName>
        <fullName evidence="1">Glycosyl transferase CAP10 domain-containing protein</fullName>
    </recommendedName>
</protein>
<evidence type="ECO:0000313" key="2">
    <source>
        <dbReference type="EMBL" id="GAI91614.1"/>
    </source>
</evidence>
<feature type="non-terminal residue" evidence="2">
    <location>
        <position position="283"/>
    </location>
</feature>
<dbReference type="InterPro" id="IPR051091">
    <property type="entry name" value="O-Glucosyltr/Glycosyltrsf_90"/>
</dbReference>
<feature type="domain" description="Glycosyl transferase CAP10" evidence="1">
    <location>
        <begin position="81"/>
        <end position="194"/>
    </location>
</feature>
<dbReference type="AlphaFoldDB" id="X1UH00"/>
<organism evidence="2">
    <name type="scientific">marine sediment metagenome</name>
    <dbReference type="NCBI Taxonomy" id="412755"/>
    <lineage>
        <taxon>unclassified sequences</taxon>
        <taxon>metagenomes</taxon>
        <taxon>ecological metagenomes</taxon>
    </lineage>
</organism>
<dbReference type="Pfam" id="PF05686">
    <property type="entry name" value="Glyco_transf_90"/>
    <property type="match status" value="1"/>
</dbReference>
<reference evidence="2" key="1">
    <citation type="journal article" date="2014" name="Front. Microbiol.">
        <title>High frequency of phylogenetically diverse reductive dehalogenase-homologous genes in deep subseafloor sedimentary metagenomes.</title>
        <authorList>
            <person name="Kawai M."/>
            <person name="Futagami T."/>
            <person name="Toyoda A."/>
            <person name="Takaki Y."/>
            <person name="Nishi S."/>
            <person name="Hori S."/>
            <person name="Arai W."/>
            <person name="Tsubouchi T."/>
            <person name="Morono Y."/>
            <person name="Uchiyama I."/>
            <person name="Ito T."/>
            <person name="Fujiyama A."/>
            <person name="Inagaki F."/>
            <person name="Takami H."/>
        </authorList>
    </citation>
    <scope>NUCLEOTIDE SEQUENCE</scope>
    <source>
        <strain evidence="2">Expedition CK06-06</strain>
    </source>
</reference>
<name>X1UH00_9ZZZZ</name>
<dbReference type="PANTHER" id="PTHR12203">
    <property type="entry name" value="KDEL LYS-ASP-GLU-LEU CONTAINING - RELATED"/>
    <property type="match status" value="1"/>
</dbReference>
<sequence length="283" mass="32553">SKSNFTNSWGEKIEMTDKEILGVYESSQTRMNRRFNPNRINRNKNQWVGNNFLIRNEFPQIEGDSNVSCLKHMLETLCALRKVPDTEFFLNRRDFPLLRKDFRHPYTPLVEGNEKVFDDTKGILPIFSMCAHENFIDSGVPTWDDWARIAFQDHGIKFNTSYLNRLQKDYGKIPDQDWDTKIDKVVFRGSSTGEGVTIDTNPRLKVCSIQDDRLDVGITSWNLRPRAHPVVSRRAGPARCVGFGLHTISEDIQNSIGLKEPLDSVEQSGYKYILHIPGHSCAF</sequence>
<comment type="caution">
    <text evidence="2">The sequence shown here is derived from an EMBL/GenBank/DDBJ whole genome shotgun (WGS) entry which is preliminary data.</text>
</comment>